<dbReference type="Proteomes" id="UP000008864">
    <property type="component" value="Unassembled WGS sequence"/>
</dbReference>
<sequence>MGLVGCGGVVVVVVVVAADVGRLTSEYTLLPHKQVIYHIFTDPTILGVESVSTRQIPSSVAPSISHISISTLFPSSSSPTLPGQRRMPTTQLDPAYLAVSLPSCPSSSPARLANTIMTWGSATSPDESSTPPSLGKKRGANRDIQYWNVSMSGLSVIVDSSSELNSVSHAMDRTTSFAPLVRACVANSQAL</sequence>
<feature type="compositionally biased region" description="Polar residues" evidence="1">
    <location>
        <begin position="120"/>
        <end position="132"/>
    </location>
</feature>
<dbReference type="GeneID" id="71777371"/>
<dbReference type="VEuPathDB" id="FungiDB:TERG_12079"/>
<keyword evidence="3" id="KW-1185">Reference proteome</keyword>
<name>A0A080WIY8_TRIRC</name>
<organism evidence="2 3">
    <name type="scientific">Trichophyton rubrum (strain ATCC MYA-4607 / CBS 118892)</name>
    <name type="common">Athlete's foot fungus</name>
    <dbReference type="NCBI Taxonomy" id="559305"/>
    <lineage>
        <taxon>Eukaryota</taxon>
        <taxon>Fungi</taxon>
        <taxon>Dikarya</taxon>
        <taxon>Ascomycota</taxon>
        <taxon>Pezizomycotina</taxon>
        <taxon>Eurotiomycetes</taxon>
        <taxon>Eurotiomycetidae</taxon>
        <taxon>Onygenales</taxon>
        <taxon>Arthrodermataceae</taxon>
        <taxon>Trichophyton</taxon>
    </lineage>
</organism>
<reference evidence="3" key="1">
    <citation type="journal article" date="2012" name="MBio">
        <title>Comparative genome analysis of Trichophyton rubrum and related dermatophytes reveals candidate genes involved in infection.</title>
        <authorList>
            <person name="Martinez D.A."/>
            <person name="Oliver B.G."/>
            <person name="Graeser Y."/>
            <person name="Goldberg J.M."/>
            <person name="Li W."/>
            <person name="Martinez-Rossi N.M."/>
            <person name="Monod M."/>
            <person name="Shelest E."/>
            <person name="Barton R.C."/>
            <person name="Birch E."/>
            <person name="Brakhage A.A."/>
            <person name="Chen Z."/>
            <person name="Gurr S.J."/>
            <person name="Heiman D."/>
            <person name="Heitman J."/>
            <person name="Kosti I."/>
            <person name="Rossi A."/>
            <person name="Saif S."/>
            <person name="Samalova M."/>
            <person name="Saunders C.W."/>
            <person name="Shea T."/>
            <person name="Summerbell R.C."/>
            <person name="Xu J."/>
            <person name="Young S."/>
            <person name="Zeng Q."/>
            <person name="Birren B.W."/>
            <person name="Cuomo C.A."/>
            <person name="White T.C."/>
        </authorList>
    </citation>
    <scope>NUCLEOTIDE SEQUENCE [LARGE SCALE GENOMIC DNA]</scope>
    <source>
        <strain evidence="3">ATCC MYA-4607 / CBS 118892</strain>
    </source>
</reference>
<gene>
    <name evidence="2" type="ORF">TERG_12079</name>
</gene>
<evidence type="ECO:0000313" key="2">
    <source>
        <dbReference type="EMBL" id="KFL61404.1"/>
    </source>
</evidence>
<feature type="region of interest" description="Disordered" evidence="1">
    <location>
        <begin position="120"/>
        <end position="139"/>
    </location>
</feature>
<proteinExistence type="predicted"/>
<dbReference type="HOGENOM" id="CLU_1422371_0_0_1"/>
<dbReference type="RefSeq" id="XP_047606120.1">
    <property type="nucleotide sequence ID" value="XM_047751091.1"/>
</dbReference>
<evidence type="ECO:0000256" key="1">
    <source>
        <dbReference type="SAM" id="MobiDB-lite"/>
    </source>
</evidence>
<dbReference type="InParanoid" id="A0A080WIY8"/>
<protein>
    <submittedName>
        <fullName evidence="2">Uncharacterized protein</fullName>
    </submittedName>
</protein>
<accession>A0A080WIY8</accession>
<dbReference type="EMBL" id="GG700651">
    <property type="protein sequence ID" value="KFL61404.1"/>
    <property type="molecule type" value="Genomic_DNA"/>
</dbReference>
<dbReference type="AlphaFoldDB" id="A0A080WIY8"/>
<evidence type="ECO:0000313" key="3">
    <source>
        <dbReference type="Proteomes" id="UP000008864"/>
    </source>
</evidence>